<evidence type="ECO:0000313" key="3">
    <source>
        <dbReference type="Proteomes" id="UP001501204"/>
    </source>
</evidence>
<evidence type="ECO:0000313" key="2">
    <source>
        <dbReference type="EMBL" id="GAA1755526.1"/>
    </source>
</evidence>
<evidence type="ECO:0000256" key="1">
    <source>
        <dbReference type="SAM" id="MobiDB-lite"/>
    </source>
</evidence>
<dbReference type="Proteomes" id="UP001501204">
    <property type="component" value="Unassembled WGS sequence"/>
</dbReference>
<organism evidence="2 3">
    <name type="scientific">Kocuria aegyptia</name>
    <dbReference type="NCBI Taxonomy" id="330943"/>
    <lineage>
        <taxon>Bacteria</taxon>
        <taxon>Bacillati</taxon>
        <taxon>Actinomycetota</taxon>
        <taxon>Actinomycetes</taxon>
        <taxon>Micrococcales</taxon>
        <taxon>Micrococcaceae</taxon>
        <taxon>Kocuria</taxon>
    </lineage>
</organism>
<dbReference type="EMBL" id="BAAAOA010000015">
    <property type="protein sequence ID" value="GAA1755526.1"/>
    <property type="molecule type" value="Genomic_DNA"/>
</dbReference>
<protein>
    <submittedName>
        <fullName evidence="2">Uncharacterized protein</fullName>
    </submittedName>
</protein>
<sequence>MAIDLPDQSPGTSSSPERWRKSCRRWPRCAASAILSGRYCRVSAADTVTALYRQCVGDALDAGYDDFDAALLKNVPSRSSRKLSPPTCTSKEVSTAFSSDPGTATSWTCGASTNNPMTRASAHTC</sequence>
<gene>
    <name evidence="2" type="ORF">GCM10009767_13580</name>
</gene>
<feature type="compositionally biased region" description="Polar residues" evidence="1">
    <location>
        <begin position="86"/>
        <end position="104"/>
    </location>
</feature>
<feature type="region of interest" description="Disordered" evidence="1">
    <location>
        <begin position="78"/>
        <end position="104"/>
    </location>
</feature>
<keyword evidence="3" id="KW-1185">Reference proteome</keyword>
<proteinExistence type="predicted"/>
<accession>A0ABP4WQJ5</accession>
<comment type="caution">
    <text evidence="2">The sequence shown here is derived from an EMBL/GenBank/DDBJ whole genome shotgun (WGS) entry which is preliminary data.</text>
</comment>
<reference evidence="3" key="1">
    <citation type="journal article" date="2019" name="Int. J. Syst. Evol. Microbiol.">
        <title>The Global Catalogue of Microorganisms (GCM) 10K type strain sequencing project: providing services to taxonomists for standard genome sequencing and annotation.</title>
        <authorList>
            <consortium name="The Broad Institute Genomics Platform"/>
            <consortium name="The Broad Institute Genome Sequencing Center for Infectious Disease"/>
            <person name="Wu L."/>
            <person name="Ma J."/>
        </authorList>
    </citation>
    <scope>NUCLEOTIDE SEQUENCE [LARGE SCALE GENOMIC DNA]</scope>
    <source>
        <strain evidence="3">JCM 14735</strain>
    </source>
</reference>
<name>A0ABP4WQJ5_9MICC</name>
<feature type="region of interest" description="Disordered" evidence="1">
    <location>
        <begin position="1"/>
        <end position="21"/>
    </location>
</feature>